<name>R7TWN1_CAPTE</name>
<dbReference type="PROSITE" id="PS51670">
    <property type="entry name" value="SHKT"/>
    <property type="match status" value="1"/>
</dbReference>
<protein>
    <recommendedName>
        <fullName evidence="2">ShKT domain-containing protein</fullName>
    </recommendedName>
</protein>
<evidence type="ECO:0000313" key="5">
    <source>
        <dbReference type="Proteomes" id="UP000014760"/>
    </source>
</evidence>
<dbReference type="AlphaFoldDB" id="R7TWN1"/>
<evidence type="ECO:0000259" key="2">
    <source>
        <dbReference type="PROSITE" id="PS51670"/>
    </source>
</evidence>
<proteinExistence type="predicted"/>
<dbReference type="OrthoDB" id="5947018at2759"/>
<reference evidence="3 5" key="2">
    <citation type="journal article" date="2013" name="Nature">
        <title>Insights into bilaterian evolution from three spiralian genomes.</title>
        <authorList>
            <person name="Simakov O."/>
            <person name="Marletaz F."/>
            <person name="Cho S.J."/>
            <person name="Edsinger-Gonzales E."/>
            <person name="Havlak P."/>
            <person name="Hellsten U."/>
            <person name="Kuo D.H."/>
            <person name="Larsson T."/>
            <person name="Lv J."/>
            <person name="Arendt D."/>
            <person name="Savage R."/>
            <person name="Osoegawa K."/>
            <person name="de Jong P."/>
            <person name="Grimwood J."/>
            <person name="Chapman J.A."/>
            <person name="Shapiro H."/>
            <person name="Aerts A."/>
            <person name="Otillar R.P."/>
            <person name="Terry A.Y."/>
            <person name="Boore J.L."/>
            <person name="Grigoriev I.V."/>
            <person name="Lindberg D.R."/>
            <person name="Seaver E.C."/>
            <person name="Weisblat D.A."/>
            <person name="Putnam N.H."/>
            <person name="Rokhsar D.S."/>
        </authorList>
    </citation>
    <scope>NUCLEOTIDE SEQUENCE</scope>
    <source>
        <strain evidence="3 5">I ESC-2004</strain>
    </source>
</reference>
<dbReference type="EnsemblMetazoa" id="CapteT190800">
    <property type="protein sequence ID" value="CapteP190800"/>
    <property type="gene ID" value="CapteG190800"/>
</dbReference>
<dbReference type="SMART" id="SM00254">
    <property type="entry name" value="ShKT"/>
    <property type="match status" value="1"/>
</dbReference>
<dbReference type="EMBL" id="AMQN01011848">
    <property type="status" value="NOT_ANNOTATED_CDS"/>
    <property type="molecule type" value="Genomic_DNA"/>
</dbReference>
<dbReference type="EMBL" id="KB309138">
    <property type="protein sequence ID" value="ELT95385.1"/>
    <property type="molecule type" value="Genomic_DNA"/>
</dbReference>
<evidence type="ECO:0000313" key="4">
    <source>
        <dbReference type="EnsemblMetazoa" id="CapteP190800"/>
    </source>
</evidence>
<dbReference type="InterPro" id="IPR055471">
    <property type="entry name" value="DUF7043"/>
</dbReference>
<organism evidence="3">
    <name type="scientific">Capitella teleta</name>
    <name type="common">Polychaete worm</name>
    <dbReference type="NCBI Taxonomy" id="283909"/>
    <lineage>
        <taxon>Eukaryota</taxon>
        <taxon>Metazoa</taxon>
        <taxon>Spiralia</taxon>
        <taxon>Lophotrochozoa</taxon>
        <taxon>Annelida</taxon>
        <taxon>Polychaeta</taxon>
        <taxon>Sedentaria</taxon>
        <taxon>Scolecida</taxon>
        <taxon>Capitellidae</taxon>
        <taxon>Capitella</taxon>
    </lineage>
</organism>
<dbReference type="Proteomes" id="UP000014760">
    <property type="component" value="Unassembled WGS sequence"/>
</dbReference>
<accession>R7TWN1</accession>
<keyword evidence="5" id="KW-1185">Reference proteome</keyword>
<reference evidence="4" key="3">
    <citation type="submission" date="2015-06" db="UniProtKB">
        <authorList>
            <consortium name="EnsemblMetazoa"/>
        </authorList>
    </citation>
    <scope>IDENTIFICATION</scope>
</reference>
<dbReference type="HOGENOM" id="CLU_402393_0_0_1"/>
<gene>
    <name evidence="3" type="ORF">CAPTEDRAFT_190800</name>
</gene>
<dbReference type="Pfam" id="PF23070">
    <property type="entry name" value="DUF7043"/>
    <property type="match status" value="1"/>
</dbReference>
<dbReference type="OMA" id="GIEYYEM"/>
<feature type="domain" description="ShKT" evidence="2">
    <location>
        <begin position="347"/>
        <end position="382"/>
    </location>
</feature>
<reference evidence="5" key="1">
    <citation type="submission" date="2012-12" db="EMBL/GenBank/DDBJ databases">
        <authorList>
            <person name="Hellsten U."/>
            <person name="Grimwood J."/>
            <person name="Chapman J.A."/>
            <person name="Shapiro H."/>
            <person name="Aerts A."/>
            <person name="Otillar R.P."/>
            <person name="Terry A.Y."/>
            <person name="Boore J.L."/>
            <person name="Simakov O."/>
            <person name="Marletaz F."/>
            <person name="Cho S.-J."/>
            <person name="Edsinger-Gonzales E."/>
            <person name="Havlak P."/>
            <person name="Kuo D.-H."/>
            <person name="Larsson T."/>
            <person name="Lv J."/>
            <person name="Arendt D."/>
            <person name="Savage R."/>
            <person name="Osoegawa K."/>
            <person name="de Jong P."/>
            <person name="Lindberg D.R."/>
            <person name="Seaver E.C."/>
            <person name="Weisblat D.A."/>
            <person name="Putnam N.H."/>
            <person name="Grigoriev I.V."/>
            <person name="Rokhsar D.S."/>
        </authorList>
    </citation>
    <scope>NUCLEOTIDE SEQUENCE</scope>
    <source>
        <strain evidence="5">I ESC-2004</strain>
    </source>
</reference>
<comment type="caution">
    <text evidence="1">Lacks conserved residue(s) required for the propagation of feature annotation.</text>
</comment>
<evidence type="ECO:0000313" key="3">
    <source>
        <dbReference type="EMBL" id="ELT95385.1"/>
    </source>
</evidence>
<sequence length="684" mass="77823">MHCASMTRSHLMHSDEKSNADALSLCLSGNNWSTLCRSLQWLHNICNGNQAEYDHRVWYTEVRYLHSGPTWEHRVQVQVNPSSIVFSTQYHGVCGSPSPTRHSCIKTHPSNTLNCVKQIHGHSYAVERSGDQHIKFKCIRFAIRSSNVVQVWFSKALDTWNSTICDDSGLARREWPWIGNYFIEPFLITFRSPQPSRIPTDNGADVPTNMRPFPRVGGYDFQAYATGKKKKLCHRVWRPSRLESECIAGEGMRIMFPEKSCSFLHERRLEMKLENWGSWKERQYTFVVAAEPNKSPHYVMRIQDPDGASALTVQFFSSPVCPLNENGTAPGVVHHTLRLQKSEAGLCVDESPRCRVYAAEGKCSNGNLHQYANFCKRSCGLCELVASKKAECDFPMMFHGKWLLFEEHRREIMRMTEGKLTFSERGEFICKAKHWEEDHYKFLSVFENGCRPRYTCMSLSLEPTHHYLQLQMSASMLRPESCGLNGLLNAQATLSPGSFCEGTLTDFEPVDCAPSSSMVLFFRKCSNSTSQRDVIRREFSCVGFIDIAQGFRLLFTKEQHTSQQARFSCWLIELLNSSSSLHSQWRRAYLLDDSQCAHAPYESLVDPAIYTPIDITFQFQQGSSPNCIEMKGNNLGFTVTGRNKKPQSGASPVSERRHNMGASIKTSLFITSIIAISCILVLEY</sequence>
<evidence type="ECO:0000256" key="1">
    <source>
        <dbReference type="PROSITE-ProRule" id="PRU01005"/>
    </source>
</evidence>
<dbReference type="Pfam" id="PF01549">
    <property type="entry name" value="ShK"/>
    <property type="match status" value="1"/>
</dbReference>
<dbReference type="InterPro" id="IPR003582">
    <property type="entry name" value="ShKT_dom"/>
</dbReference>